<dbReference type="RefSeq" id="WP_017034718.1">
    <property type="nucleotide sequence ID" value="NZ_AJYQ02000137.1"/>
</dbReference>
<organism evidence="2 3">
    <name type="scientific">Vibrio genomosp. F10 str. ZF-129</name>
    <dbReference type="NCBI Taxonomy" id="1187848"/>
    <lineage>
        <taxon>Bacteria</taxon>
        <taxon>Pseudomonadati</taxon>
        <taxon>Pseudomonadota</taxon>
        <taxon>Gammaproteobacteria</taxon>
        <taxon>Vibrionales</taxon>
        <taxon>Vibrionaceae</taxon>
        <taxon>Vibrio</taxon>
    </lineage>
</organism>
<sequence>MSLNEAYGITIVLAVFLTIYIFIHIRYIRRGEAHKAFLSGLWEMMKNTVHGQNLRAMGYKHEKEQPNKSLER</sequence>
<dbReference type="eggNOG" id="ENOG5031NI0">
    <property type="taxonomic scope" value="Bacteria"/>
</dbReference>
<dbReference type="STRING" id="1187848.A1QO_16310"/>
<dbReference type="EMBL" id="AJYQ02000137">
    <property type="protein sequence ID" value="OEE30887.1"/>
    <property type="molecule type" value="Genomic_DNA"/>
</dbReference>
<proteinExistence type="predicted"/>
<feature type="transmembrane region" description="Helical" evidence="1">
    <location>
        <begin position="6"/>
        <end position="25"/>
    </location>
</feature>
<evidence type="ECO:0000313" key="2">
    <source>
        <dbReference type="EMBL" id="OEE30887.1"/>
    </source>
</evidence>
<dbReference type="Proteomes" id="UP000094741">
    <property type="component" value="Unassembled WGS sequence"/>
</dbReference>
<dbReference type="OrthoDB" id="5878356at2"/>
<comment type="caution">
    <text evidence="2">The sequence shown here is derived from an EMBL/GenBank/DDBJ whole genome shotgun (WGS) entry which is preliminary data.</text>
</comment>
<protein>
    <submittedName>
        <fullName evidence="2">Uncharacterized protein</fullName>
    </submittedName>
</protein>
<gene>
    <name evidence="2" type="ORF">A1QO_16310</name>
</gene>
<evidence type="ECO:0000313" key="3">
    <source>
        <dbReference type="Proteomes" id="UP000094741"/>
    </source>
</evidence>
<evidence type="ECO:0000256" key="1">
    <source>
        <dbReference type="SAM" id="Phobius"/>
    </source>
</evidence>
<keyword evidence="1" id="KW-1133">Transmembrane helix</keyword>
<name>A0A1E5BAF2_9VIBR</name>
<accession>A0A1E5BAF2</accession>
<reference evidence="2 3" key="1">
    <citation type="journal article" date="2012" name="Science">
        <title>Ecological populations of bacteria act as socially cohesive units of antibiotic production and resistance.</title>
        <authorList>
            <person name="Cordero O.X."/>
            <person name="Wildschutte H."/>
            <person name="Kirkup B."/>
            <person name="Proehl S."/>
            <person name="Ngo L."/>
            <person name="Hussain F."/>
            <person name="Le Roux F."/>
            <person name="Mincer T."/>
            <person name="Polz M.F."/>
        </authorList>
    </citation>
    <scope>NUCLEOTIDE SEQUENCE [LARGE SCALE GENOMIC DNA]</scope>
    <source>
        <strain evidence="2 3">ZF-129</strain>
    </source>
</reference>
<keyword evidence="1" id="KW-0812">Transmembrane</keyword>
<keyword evidence="1" id="KW-0472">Membrane</keyword>
<dbReference type="AlphaFoldDB" id="A0A1E5BAF2"/>